<evidence type="ECO:0000313" key="3">
    <source>
        <dbReference type="EMBL" id="MFC5512862.1"/>
    </source>
</evidence>
<comment type="caution">
    <text evidence="3">The sequence shown here is derived from an EMBL/GenBank/DDBJ whole genome shotgun (WGS) entry which is preliminary data.</text>
</comment>
<feature type="transmembrane region" description="Helical" evidence="1">
    <location>
        <begin position="259"/>
        <end position="287"/>
    </location>
</feature>
<protein>
    <submittedName>
        <fullName evidence="3">Acyltransferase family protein</fullName>
        <ecNumber evidence="3">2.3.-.-</ecNumber>
    </submittedName>
</protein>
<dbReference type="GO" id="GO:0016746">
    <property type="term" value="F:acyltransferase activity"/>
    <property type="evidence" value="ECO:0007669"/>
    <property type="project" value="UniProtKB-KW"/>
</dbReference>
<evidence type="ECO:0000259" key="2">
    <source>
        <dbReference type="Pfam" id="PF01757"/>
    </source>
</evidence>
<feature type="transmembrane region" description="Helical" evidence="1">
    <location>
        <begin position="293"/>
        <end position="316"/>
    </location>
</feature>
<dbReference type="Pfam" id="PF01757">
    <property type="entry name" value="Acyl_transf_3"/>
    <property type="match status" value="1"/>
</dbReference>
<keyword evidence="3" id="KW-0012">Acyltransferase</keyword>
<organism evidence="3 4">
    <name type="scientific">Massilia jejuensis</name>
    <dbReference type="NCBI Taxonomy" id="648894"/>
    <lineage>
        <taxon>Bacteria</taxon>
        <taxon>Pseudomonadati</taxon>
        <taxon>Pseudomonadota</taxon>
        <taxon>Betaproteobacteria</taxon>
        <taxon>Burkholderiales</taxon>
        <taxon>Oxalobacteraceae</taxon>
        <taxon>Telluria group</taxon>
        <taxon>Massilia</taxon>
    </lineage>
</organism>
<feature type="transmembrane region" description="Helical" evidence="1">
    <location>
        <begin position="12"/>
        <end position="32"/>
    </location>
</feature>
<dbReference type="Proteomes" id="UP001596031">
    <property type="component" value="Unassembled WGS sequence"/>
</dbReference>
<keyword evidence="4" id="KW-1185">Reference proteome</keyword>
<dbReference type="InterPro" id="IPR050879">
    <property type="entry name" value="Acyltransferase_3"/>
</dbReference>
<gene>
    <name evidence="3" type="ORF">ACFPOU_17305</name>
</gene>
<feature type="transmembrane region" description="Helical" evidence="1">
    <location>
        <begin position="146"/>
        <end position="167"/>
    </location>
</feature>
<dbReference type="RefSeq" id="WP_379723947.1">
    <property type="nucleotide sequence ID" value="NZ_JBHSMS010000057.1"/>
</dbReference>
<accession>A0ABW0PM90</accession>
<evidence type="ECO:0000313" key="4">
    <source>
        <dbReference type="Proteomes" id="UP001596031"/>
    </source>
</evidence>
<keyword evidence="3" id="KW-0808">Transferase</keyword>
<dbReference type="PANTHER" id="PTHR23028:SF53">
    <property type="entry name" value="ACYL_TRANSF_3 DOMAIN-CONTAINING PROTEIN"/>
    <property type="match status" value="1"/>
</dbReference>
<feature type="transmembrane region" description="Helical" evidence="1">
    <location>
        <begin position="174"/>
        <end position="196"/>
    </location>
</feature>
<keyword evidence="1" id="KW-0472">Membrane</keyword>
<dbReference type="EC" id="2.3.-.-" evidence="3"/>
<keyword evidence="1" id="KW-0812">Transmembrane</keyword>
<feature type="transmembrane region" description="Helical" evidence="1">
    <location>
        <begin position="87"/>
        <end position="111"/>
    </location>
</feature>
<proteinExistence type="predicted"/>
<reference evidence="4" key="1">
    <citation type="journal article" date="2019" name="Int. J. Syst. Evol. Microbiol.">
        <title>The Global Catalogue of Microorganisms (GCM) 10K type strain sequencing project: providing services to taxonomists for standard genome sequencing and annotation.</title>
        <authorList>
            <consortium name="The Broad Institute Genomics Platform"/>
            <consortium name="The Broad Institute Genome Sequencing Center for Infectious Disease"/>
            <person name="Wu L."/>
            <person name="Ma J."/>
        </authorList>
    </citation>
    <scope>NUCLEOTIDE SEQUENCE [LARGE SCALE GENOMIC DNA]</scope>
    <source>
        <strain evidence="4">CCUG 38813</strain>
    </source>
</reference>
<dbReference type="PANTHER" id="PTHR23028">
    <property type="entry name" value="ACETYLTRANSFERASE"/>
    <property type="match status" value="1"/>
</dbReference>
<name>A0ABW0PM90_9BURK</name>
<feature type="transmembrane region" description="Helical" evidence="1">
    <location>
        <begin position="44"/>
        <end position="67"/>
    </location>
</feature>
<evidence type="ECO:0000256" key="1">
    <source>
        <dbReference type="SAM" id="Phobius"/>
    </source>
</evidence>
<dbReference type="InterPro" id="IPR002656">
    <property type="entry name" value="Acyl_transf_3_dom"/>
</dbReference>
<keyword evidence="1" id="KW-1133">Transmembrane helix</keyword>
<dbReference type="EMBL" id="JBHSMS010000057">
    <property type="protein sequence ID" value="MFC5512862.1"/>
    <property type="molecule type" value="Genomic_DNA"/>
</dbReference>
<sequence length="376" mass="41686">MADPAPPLPRPFSLYLDCCRFLAAVLVVVSHFRPYGAIAAGSGYWWLGLGRESVVVFFVLSGFVIAYTAERKPTGLRGYCVARCTRIYSVALPVALLAFGAAALLVLAKLATPQQFYQLGKPWLYLPLHLLFMGELWTLSETPPLLAPYWSLGYEVWYYALFGAAFYLRGRRRLLAVGAMLLFVGPKLWLLLPVWLAGVAAYHWQKTHTLGRTQALAGWVLSLLLLAAFKASELDAALRALAHAGWPFPGLPLKSADRFLADYVVCMLVVMNFLCARSAGLGLLLRIERPVRWLAAYTFTLYLAHALVMQVWLIVYPHRRTDLADVLSLAAVIVSATLLIGELTEHRKGWCARLFTWAAARLPFAQQAGGAAKSMR</sequence>
<feature type="domain" description="Acyltransferase 3" evidence="2">
    <location>
        <begin position="15"/>
        <end position="339"/>
    </location>
</feature>
<feature type="transmembrane region" description="Helical" evidence="1">
    <location>
        <begin position="323"/>
        <end position="340"/>
    </location>
</feature>